<dbReference type="AlphaFoldDB" id="A0A8S1HD13"/>
<accession>A0A8S1HD13</accession>
<organism evidence="1 2">
    <name type="scientific">Caenorhabditis auriculariae</name>
    <dbReference type="NCBI Taxonomy" id="2777116"/>
    <lineage>
        <taxon>Eukaryota</taxon>
        <taxon>Metazoa</taxon>
        <taxon>Ecdysozoa</taxon>
        <taxon>Nematoda</taxon>
        <taxon>Chromadorea</taxon>
        <taxon>Rhabditida</taxon>
        <taxon>Rhabditina</taxon>
        <taxon>Rhabditomorpha</taxon>
        <taxon>Rhabditoidea</taxon>
        <taxon>Rhabditidae</taxon>
        <taxon>Peloderinae</taxon>
        <taxon>Caenorhabditis</taxon>
    </lineage>
</organism>
<reference evidence="1" key="1">
    <citation type="submission" date="2020-10" db="EMBL/GenBank/DDBJ databases">
        <authorList>
            <person name="Kikuchi T."/>
        </authorList>
    </citation>
    <scope>NUCLEOTIDE SEQUENCE</scope>
    <source>
        <strain evidence="1">NKZ352</strain>
    </source>
</reference>
<proteinExistence type="predicted"/>
<name>A0A8S1HD13_9PELO</name>
<protein>
    <submittedName>
        <fullName evidence="1">Uncharacterized protein</fullName>
    </submittedName>
</protein>
<dbReference type="EMBL" id="CAJGYM010000032">
    <property type="protein sequence ID" value="CAD6193095.1"/>
    <property type="molecule type" value="Genomic_DNA"/>
</dbReference>
<keyword evidence="2" id="KW-1185">Reference proteome</keyword>
<gene>
    <name evidence="1" type="ORF">CAUJ_LOCUS9014</name>
</gene>
<sequence length="119" mass="13264">MSSWSGEKQVALSRSHRELTEKLTLALTHTLALSVILVGGKQRNRDGGRREEVGDKIALTTRKKKRAQTVGDIVRIERMGVVVDDVAKRYPLPPNLPRGFRGQRSSTFVINDGEQELGK</sequence>
<evidence type="ECO:0000313" key="1">
    <source>
        <dbReference type="EMBL" id="CAD6193095.1"/>
    </source>
</evidence>
<dbReference type="Proteomes" id="UP000835052">
    <property type="component" value="Unassembled WGS sequence"/>
</dbReference>
<evidence type="ECO:0000313" key="2">
    <source>
        <dbReference type="Proteomes" id="UP000835052"/>
    </source>
</evidence>
<comment type="caution">
    <text evidence="1">The sequence shown here is derived from an EMBL/GenBank/DDBJ whole genome shotgun (WGS) entry which is preliminary data.</text>
</comment>